<name>A0A1Y3MEY6_9BACI</name>
<dbReference type="Gene3D" id="1.25.40.10">
    <property type="entry name" value="Tetratricopeptide repeat domain"/>
    <property type="match status" value="1"/>
</dbReference>
<reference evidence="1 2" key="1">
    <citation type="submission" date="2017-02" db="EMBL/GenBank/DDBJ databases">
        <title>Bacillus pseudomycoides isolate FSL K6-0042.</title>
        <authorList>
            <person name="Kovac J."/>
        </authorList>
    </citation>
    <scope>NUCLEOTIDE SEQUENCE [LARGE SCALE GENOMIC DNA]</scope>
    <source>
        <strain evidence="1 2">FSL K6-0042</strain>
    </source>
</reference>
<sequence length="368" mass="44025">MNVQLKSGEKHTELLYEWYAVIRTRNIDKAIHLKEEVDKHIHEFQHFPDLLLHYSLVDFRYNYLVDNLGISKNDFDIIDSFVIPTTGILAYYYHFFKAIYYNATGNYILGKDYFYKAENLLQYCSDKLEYAEFHYMLGYSLYENFQSLLALKEISIAKEIFSQHDNCEVNIAFCNNLSGLFCTHLQEFEMAEEYYTSALNTFQKIEEETFILMVRQNLAFMYSEQNLSTLSLRYLSEVNQKMLNNYKALFIEARERFKIKEIDVASERIERGIHICKGLQNEEYLHHFYILQAFVNNIPALEIEKLVQAGNTYFEKENLLEYTQKYHEQLAHKYYQEKNYLKASEYFYLASNLKEKLKEKLFDKEGQK</sequence>
<gene>
    <name evidence="1" type="ORF">BW425_25340</name>
</gene>
<organism evidence="1 2">
    <name type="scientific">Bacillus pseudomycoides</name>
    <dbReference type="NCBI Taxonomy" id="64104"/>
    <lineage>
        <taxon>Bacteria</taxon>
        <taxon>Bacillati</taxon>
        <taxon>Bacillota</taxon>
        <taxon>Bacilli</taxon>
        <taxon>Bacillales</taxon>
        <taxon>Bacillaceae</taxon>
        <taxon>Bacillus</taxon>
        <taxon>Bacillus cereus group</taxon>
    </lineage>
</organism>
<dbReference type="RefSeq" id="WP_088094642.1">
    <property type="nucleotide sequence ID" value="NZ_MWPX01000058.1"/>
</dbReference>
<dbReference type="Proteomes" id="UP000195321">
    <property type="component" value="Unassembled WGS sequence"/>
</dbReference>
<dbReference type="InterPro" id="IPR011990">
    <property type="entry name" value="TPR-like_helical_dom_sf"/>
</dbReference>
<accession>A0A1Y3MEY6</accession>
<evidence type="ECO:0000313" key="1">
    <source>
        <dbReference type="EMBL" id="OUM46162.1"/>
    </source>
</evidence>
<comment type="caution">
    <text evidence="1">The sequence shown here is derived from an EMBL/GenBank/DDBJ whole genome shotgun (WGS) entry which is preliminary data.</text>
</comment>
<dbReference type="SUPFAM" id="SSF48452">
    <property type="entry name" value="TPR-like"/>
    <property type="match status" value="1"/>
</dbReference>
<dbReference type="EMBL" id="MWPX01000058">
    <property type="protein sequence ID" value="OUM46162.1"/>
    <property type="molecule type" value="Genomic_DNA"/>
</dbReference>
<dbReference type="AlphaFoldDB" id="A0A1Y3MEY6"/>
<proteinExistence type="predicted"/>
<dbReference type="Pfam" id="PF18801">
    <property type="entry name" value="RapH_N"/>
    <property type="match status" value="1"/>
</dbReference>
<protein>
    <submittedName>
        <fullName evidence="1">Uncharacterized protein</fullName>
    </submittedName>
</protein>
<evidence type="ECO:0000313" key="2">
    <source>
        <dbReference type="Proteomes" id="UP000195321"/>
    </source>
</evidence>